<dbReference type="Proteomes" id="UP001206595">
    <property type="component" value="Unassembled WGS sequence"/>
</dbReference>
<accession>A0AAD5HDT8</accession>
<name>A0AAD5HDT8_UMBRA</name>
<dbReference type="RefSeq" id="XP_051445654.1">
    <property type="nucleotide sequence ID" value="XM_051588287.1"/>
</dbReference>
<comment type="caution">
    <text evidence="1">The sequence shown here is derived from an EMBL/GenBank/DDBJ whole genome shotgun (WGS) entry which is preliminary data.</text>
</comment>
<dbReference type="EMBL" id="MU620911">
    <property type="protein sequence ID" value="KAI8580650.1"/>
    <property type="molecule type" value="Genomic_DNA"/>
</dbReference>
<reference evidence="1" key="1">
    <citation type="submission" date="2021-06" db="EMBL/GenBank/DDBJ databases">
        <authorList>
            <consortium name="DOE Joint Genome Institute"/>
            <person name="Mondo S.J."/>
            <person name="Amses K.R."/>
            <person name="Simmons D.R."/>
            <person name="Longcore J.E."/>
            <person name="Seto K."/>
            <person name="Alves G.H."/>
            <person name="Bonds A.E."/>
            <person name="Quandt C.A."/>
            <person name="Davis W.J."/>
            <person name="Chang Y."/>
            <person name="Letcher P.M."/>
            <person name="Powell M.J."/>
            <person name="Kuo A."/>
            <person name="Labutti K."/>
            <person name="Pangilinan J."/>
            <person name="Andreopoulos W."/>
            <person name="Tritt A."/>
            <person name="Riley R."/>
            <person name="Hundley H."/>
            <person name="Johnson J."/>
            <person name="Lipzen A."/>
            <person name="Barry K."/>
            <person name="Berbee M.L."/>
            <person name="Buchler N.E."/>
            <person name="Grigoriev I.V."/>
            <person name="Spatafora J.W."/>
            <person name="Stajich J.E."/>
            <person name="James T.Y."/>
        </authorList>
    </citation>
    <scope>NUCLEOTIDE SEQUENCE</scope>
    <source>
        <strain evidence="1">AG</strain>
    </source>
</reference>
<evidence type="ECO:0000313" key="1">
    <source>
        <dbReference type="EMBL" id="KAI8580650.1"/>
    </source>
</evidence>
<gene>
    <name evidence="1" type="ORF">K450DRAFT_236637</name>
</gene>
<sequence length="124" mass="14000">MSPFFHYAQSLGRIRVCFLIFLLTQTYILQEIINRILHITTICIHTVVPVKPTPTFSYSVGYNQSRILCNIAIHSTIYSAISKPLHIKCLKVEVLISKSGVIKTIGSLSAMASERRARGKHKTR</sequence>
<reference evidence="1" key="2">
    <citation type="journal article" date="2022" name="Proc. Natl. Acad. Sci. U.S.A.">
        <title>Diploid-dominant life cycles characterize the early evolution of Fungi.</title>
        <authorList>
            <person name="Amses K.R."/>
            <person name="Simmons D.R."/>
            <person name="Longcore J.E."/>
            <person name="Mondo S.J."/>
            <person name="Seto K."/>
            <person name="Jeronimo G.H."/>
            <person name="Bonds A.E."/>
            <person name="Quandt C.A."/>
            <person name="Davis W.J."/>
            <person name="Chang Y."/>
            <person name="Federici B.A."/>
            <person name="Kuo A."/>
            <person name="LaButti K."/>
            <person name="Pangilinan J."/>
            <person name="Andreopoulos W."/>
            <person name="Tritt A."/>
            <person name="Riley R."/>
            <person name="Hundley H."/>
            <person name="Johnson J."/>
            <person name="Lipzen A."/>
            <person name="Barry K."/>
            <person name="Lang B.F."/>
            <person name="Cuomo C.A."/>
            <person name="Buchler N.E."/>
            <person name="Grigoriev I.V."/>
            <person name="Spatafora J.W."/>
            <person name="Stajich J.E."/>
            <person name="James T.Y."/>
        </authorList>
    </citation>
    <scope>NUCLEOTIDE SEQUENCE</scope>
    <source>
        <strain evidence="1">AG</strain>
    </source>
</reference>
<organism evidence="1 2">
    <name type="scientific">Umbelopsis ramanniana AG</name>
    <dbReference type="NCBI Taxonomy" id="1314678"/>
    <lineage>
        <taxon>Eukaryota</taxon>
        <taxon>Fungi</taxon>
        <taxon>Fungi incertae sedis</taxon>
        <taxon>Mucoromycota</taxon>
        <taxon>Mucoromycotina</taxon>
        <taxon>Umbelopsidomycetes</taxon>
        <taxon>Umbelopsidales</taxon>
        <taxon>Umbelopsidaceae</taxon>
        <taxon>Umbelopsis</taxon>
    </lineage>
</organism>
<dbReference type="GeneID" id="75913632"/>
<dbReference type="AlphaFoldDB" id="A0AAD5HDT8"/>
<proteinExistence type="predicted"/>
<keyword evidence="2" id="KW-1185">Reference proteome</keyword>
<evidence type="ECO:0000313" key="2">
    <source>
        <dbReference type="Proteomes" id="UP001206595"/>
    </source>
</evidence>
<protein>
    <submittedName>
        <fullName evidence="1">Uncharacterized protein</fullName>
    </submittedName>
</protein>